<organism evidence="1 2">
    <name type="scientific">Lysobacter antibioticus</name>
    <dbReference type="NCBI Taxonomy" id="84531"/>
    <lineage>
        <taxon>Bacteria</taxon>
        <taxon>Pseudomonadati</taxon>
        <taxon>Pseudomonadota</taxon>
        <taxon>Gammaproteobacteria</taxon>
        <taxon>Lysobacterales</taxon>
        <taxon>Lysobacteraceae</taxon>
        <taxon>Lysobacter</taxon>
    </lineage>
</organism>
<evidence type="ECO:0000313" key="2">
    <source>
        <dbReference type="Proteomes" id="UP000060787"/>
    </source>
</evidence>
<name>A0A0S2FDJ7_LYSAN</name>
<keyword evidence="2" id="KW-1185">Reference proteome</keyword>
<proteinExistence type="predicted"/>
<gene>
    <name evidence="1" type="ORF">LA76x_3432</name>
</gene>
<evidence type="ECO:0000313" key="1">
    <source>
        <dbReference type="EMBL" id="ALN81556.1"/>
    </source>
</evidence>
<dbReference type="Proteomes" id="UP000060787">
    <property type="component" value="Chromosome"/>
</dbReference>
<dbReference type="AlphaFoldDB" id="A0A0S2FDJ7"/>
<sequence length="100" mass="10876">MPFPDRTQGPLPPGFPLAATDAAGQPIGAGTRVCIPCLPDWLIHDLPEPEVAELRRFEGRSLPVLHIDAYGYLWFGENSPRFCLRPAEVLVEPIDSSGPG</sequence>
<dbReference type="KEGG" id="lab:LA76x_3432"/>
<dbReference type="STRING" id="84531.LA76x_3432"/>
<reference evidence="1 2" key="1">
    <citation type="journal article" date="2015" name="BMC Genomics">
        <title>Comparative genomics and metabolic profiling of the genus Lysobacter.</title>
        <authorList>
            <person name="de Bruijn I."/>
            <person name="Cheng X."/>
            <person name="de Jager V."/>
            <person name="Exposito R.G."/>
            <person name="Watrous J."/>
            <person name="Patel N."/>
            <person name="Postma J."/>
            <person name="Dorrestein P.C."/>
            <person name="Kobayashi D."/>
            <person name="Raaijmakers J.M."/>
        </authorList>
    </citation>
    <scope>NUCLEOTIDE SEQUENCE [LARGE SCALE GENOMIC DNA]</scope>
    <source>
        <strain evidence="1 2">76</strain>
    </source>
</reference>
<dbReference type="PATRIC" id="fig|84531.8.peg.3448"/>
<protein>
    <submittedName>
        <fullName evidence="1">Uncharacterized protein</fullName>
    </submittedName>
</protein>
<dbReference type="EMBL" id="CP011129">
    <property type="protein sequence ID" value="ALN81556.1"/>
    <property type="molecule type" value="Genomic_DNA"/>
</dbReference>
<accession>A0A0S2FDJ7</accession>